<keyword evidence="6" id="KW-0449">Lipoprotein</keyword>
<name>A0A1Y2GKN1_9FUNG</name>
<dbReference type="AlphaFoldDB" id="A0A1Y2GKN1"/>
<evidence type="ECO:0000256" key="1">
    <source>
        <dbReference type="ARBA" id="ARBA00004122"/>
    </source>
</evidence>
<dbReference type="PANTHER" id="PTHR31634:SF2">
    <property type="entry name" value="BLOC-1-RELATED COMPLEX SUBUNIT 5"/>
    <property type="match status" value="1"/>
</dbReference>
<protein>
    <recommendedName>
        <fullName evidence="3">BLOC-1-related complex subunit 5</fullName>
    </recommendedName>
</protein>
<feature type="compositionally biased region" description="Low complexity" evidence="7">
    <location>
        <begin position="202"/>
        <end position="228"/>
    </location>
</feature>
<dbReference type="RefSeq" id="XP_021880588.1">
    <property type="nucleotide sequence ID" value="XM_022024433.1"/>
</dbReference>
<keyword evidence="9" id="KW-1185">Reference proteome</keyword>
<sequence>MEQSKGIITVVDQSLDREDEALAALRELPRFEPLVVPEQPSHFSLANVFGSFSIYTDSSKNESAEMAFNHNTLVDMLIQMSSHHKKCAQDIQDYQRGLAQKMKALDHFTTSAVQGLASIHHQAKSHADQLLSVHAIEKQAETTTTLLHGILSKIVVISDYLPAEASGPANKPSPQKYPNLYRFLNQTPSHRTGDGKGQGWISPSSSTTKLTGGSTIDGSSGSISTPSGLALLGQHSHNPTPKTRKPVATTAVASMDGSSSMSSLSSTSTIIVPQHIRTSAPTIPKARPSMALASNSLTHLPIHAGTEVGAGGTLDSQQSQDEFPATGRSIEGSSNSSSSSASLTPSSFYPSSILSSSSPFRYMSRNKTVSSKQDSLLLRASDNLRRLANKSGSTDTHSITPTTLPPGNR</sequence>
<dbReference type="OrthoDB" id="10035640at2759"/>
<comment type="similarity">
    <text evidence="2">Belongs to the BORCS5 family.</text>
</comment>
<feature type="compositionally biased region" description="Polar residues" evidence="7">
    <location>
        <begin position="390"/>
        <end position="402"/>
    </location>
</feature>
<feature type="region of interest" description="Disordered" evidence="7">
    <location>
        <begin position="305"/>
        <end position="348"/>
    </location>
</feature>
<dbReference type="EMBL" id="MCFF01000022">
    <property type="protein sequence ID" value="ORZ13804.1"/>
    <property type="molecule type" value="Genomic_DNA"/>
</dbReference>
<dbReference type="PANTHER" id="PTHR31634">
    <property type="entry name" value="BLOC-1-RELATED COMPLEX SUBUNIT 5"/>
    <property type="match status" value="1"/>
</dbReference>
<keyword evidence="5" id="KW-0458">Lysosome</keyword>
<evidence type="ECO:0000256" key="6">
    <source>
        <dbReference type="ARBA" id="ARBA00023288"/>
    </source>
</evidence>
<comment type="subcellular location">
    <subcellularLocation>
        <location evidence="1">Lysosome membrane</location>
        <topology evidence="1">Lipid-anchor</topology>
        <orientation evidence="1">Cytoplasmic side</orientation>
    </subcellularLocation>
</comment>
<evidence type="ECO:0000256" key="5">
    <source>
        <dbReference type="ARBA" id="ARBA00023228"/>
    </source>
</evidence>
<reference evidence="8 9" key="1">
    <citation type="submission" date="2016-07" db="EMBL/GenBank/DDBJ databases">
        <title>Pervasive Adenine N6-methylation of Active Genes in Fungi.</title>
        <authorList>
            <consortium name="DOE Joint Genome Institute"/>
            <person name="Mondo S.J."/>
            <person name="Dannebaum R.O."/>
            <person name="Kuo R.C."/>
            <person name="Labutti K."/>
            <person name="Haridas S."/>
            <person name="Kuo A."/>
            <person name="Salamov A."/>
            <person name="Ahrendt S.R."/>
            <person name="Lipzen A."/>
            <person name="Sullivan W."/>
            <person name="Andreopoulos W.B."/>
            <person name="Clum A."/>
            <person name="Lindquist E."/>
            <person name="Daum C."/>
            <person name="Ramamoorthy G.K."/>
            <person name="Gryganskyi A."/>
            <person name="Culley D."/>
            <person name="Magnuson J.K."/>
            <person name="James T.Y."/>
            <person name="O'Malley M.A."/>
            <person name="Stajich J.E."/>
            <person name="Spatafora J.W."/>
            <person name="Visel A."/>
            <person name="Grigoriev I.V."/>
        </authorList>
    </citation>
    <scope>NUCLEOTIDE SEQUENCE [LARGE SCALE GENOMIC DNA]</scope>
    <source>
        <strain evidence="8 9">NRRL 3116</strain>
    </source>
</reference>
<evidence type="ECO:0000256" key="3">
    <source>
        <dbReference type="ARBA" id="ARBA00022300"/>
    </source>
</evidence>
<accession>A0A1Y2GKN1</accession>
<dbReference type="STRING" id="64571.A0A1Y2GKN1"/>
<feature type="region of interest" description="Disordered" evidence="7">
    <location>
        <begin position="387"/>
        <end position="409"/>
    </location>
</feature>
<evidence type="ECO:0000256" key="4">
    <source>
        <dbReference type="ARBA" id="ARBA00023136"/>
    </source>
</evidence>
<comment type="caution">
    <text evidence="8">The sequence shown here is derived from an EMBL/GenBank/DDBJ whole genome shotgun (WGS) entry which is preliminary data.</text>
</comment>
<gene>
    <name evidence="8" type="ORF">BCR41DRAFT_355016</name>
</gene>
<evidence type="ECO:0000256" key="7">
    <source>
        <dbReference type="SAM" id="MobiDB-lite"/>
    </source>
</evidence>
<dbReference type="InterPro" id="IPR018780">
    <property type="entry name" value="TBORCS5"/>
</dbReference>
<feature type="compositionally biased region" description="Low complexity" evidence="7">
    <location>
        <begin position="254"/>
        <end position="267"/>
    </location>
</feature>
<proteinExistence type="inferred from homology"/>
<dbReference type="Proteomes" id="UP000193648">
    <property type="component" value="Unassembled WGS sequence"/>
</dbReference>
<dbReference type="GeneID" id="33566277"/>
<dbReference type="InParanoid" id="A0A1Y2GKN1"/>
<feature type="region of interest" description="Disordered" evidence="7">
    <location>
        <begin position="185"/>
        <end position="267"/>
    </location>
</feature>
<evidence type="ECO:0000313" key="9">
    <source>
        <dbReference type="Proteomes" id="UP000193648"/>
    </source>
</evidence>
<organism evidence="8 9">
    <name type="scientific">Lobosporangium transversale</name>
    <dbReference type="NCBI Taxonomy" id="64571"/>
    <lineage>
        <taxon>Eukaryota</taxon>
        <taxon>Fungi</taxon>
        <taxon>Fungi incertae sedis</taxon>
        <taxon>Mucoromycota</taxon>
        <taxon>Mortierellomycotina</taxon>
        <taxon>Mortierellomycetes</taxon>
        <taxon>Mortierellales</taxon>
        <taxon>Mortierellaceae</taxon>
        <taxon>Lobosporangium</taxon>
    </lineage>
</organism>
<dbReference type="GO" id="GO:0072384">
    <property type="term" value="P:organelle transport along microtubule"/>
    <property type="evidence" value="ECO:0007669"/>
    <property type="project" value="TreeGrafter"/>
</dbReference>
<keyword evidence="4" id="KW-0472">Membrane</keyword>
<feature type="compositionally biased region" description="Low complexity" evidence="7">
    <location>
        <begin position="329"/>
        <end position="348"/>
    </location>
</feature>
<evidence type="ECO:0000313" key="8">
    <source>
        <dbReference type="EMBL" id="ORZ13804.1"/>
    </source>
</evidence>
<dbReference type="GO" id="GO:0032418">
    <property type="term" value="P:lysosome localization"/>
    <property type="evidence" value="ECO:0007669"/>
    <property type="project" value="InterPro"/>
</dbReference>
<evidence type="ECO:0000256" key="2">
    <source>
        <dbReference type="ARBA" id="ARBA00010235"/>
    </source>
</evidence>
<dbReference type="GO" id="GO:0099078">
    <property type="term" value="C:BORC complex"/>
    <property type="evidence" value="ECO:0007669"/>
    <property type="project" value="TreeGrafter"/>
</dbReference>